<comment type="caution">
    <text evidence="8">The sequence shown here is derived from an EMBL/GenBank/DDBJ whole genome shotgun (WGS) entry which is preliminary data.</text>
</comment>
<evidence type="ECO:0008006" key="10">
    <source>
        <dbReference type="Google" id="ProtNLM"/>
    </source>
</evidence>
<evidence type="ECO:0000256" key="1">
    <source>
        <dbReference type="ARBA" id="ARBA00004236"/>
    </source>
</evidence>
<accession>A0A9X8D4B5</accession>
<keyword evidence="3 7" id="KW-0812">Transmembrane</keyword>
<keyword evidence="5 7" id="KW-0472">Membrane</keyword>
<dbReference type="EMBL" id="QXMN01000017">
    <property type="protein sequence ID" value="RIX79085.1"/>
    <property type="molecule type" value="Genomic_DNA"/>
</dbReference>
<keyword evidence="9" id="KW-1185">Reference proteome</keyword>
<gene>
    <name evidence="8" type="ORF">D3H34_15195</name>
</gene>
<evidence type="ECO:0000313" key="8">
    <source>
        <dbReference type="EMBL" id="RIX79085.1"/>
    </source>
</evidence>
<organism evidence="8 9">
    <name type="scientific">Acidovorax cavernicola</name>
    <dbReference type="NCBI Taxonomy" id="1675792"/>
    <lineage>
        <taxon>Bacteria</taxon>
        <taxon>Pseudomonadati</taxon>
        <taxon>Pseudomonadota</taxon>
        <taxon>Betaproteobacteria</taxon>
        <taxon>Burkholderiales</taxon>
        <taxon>Comamonadaceae</taxon>
        <taxon>Acidovorax</taxon>
    </lineage>
</organism>
<reference evidence="8 9" key="1">
    <citation type="submission" date="2018-09" db="EMBL/GenBank/DDBJ databases">
        <title>Acidovorax cavernicola nov. sp. isolated from Gruta de las Maravillas (Aracena, Spain).</title>
        <authorList>
            <person name="Jurado V."/>
            <person name="Gutierrez-Patricio S."/>
            <person name="Gonzalez-Pimentel J.L."/>
            <person name="Miller A.Z."/>
            <person name="Laiz L."/>
            <person name="Saiz-Jimenez C."/>
        </authorList>
    </citation>
    <scope>NUCLEOTIDE SEQUENCE [LARGE SCALE GENOMIC DNA]</scope>
    <source>
        <strain evidence="8 9">1011MAR4D40.2</strain>
    </source>
</reference>
<keyword evidence="2" id="KW-1003">Cell membrane</keyword>
<proteinExistence type="predicted"/>
<dbReference type="Pfam" id="PF04347">
    <property type="entry name" value="FliO"/>
    <property type="match status" value="1"/>
</dbReference>
<evidence type="ECO:0000256" key="5">
    <source>
        <dbReference type="ARBA" id="ARBA00023136"/>
    </source>
</evidence>
<dbReference type="OrthoDB" id="8857214at2"/>
<evidence type="ECO:0000256" key="4">
    <source>
        <dbReference type="ARBA" id="ARBA00022989"/>
    </source>
</evidence>
<evidence type="ECO:0000256" key="6">
    <source>
        <dbReference type="SAM" id="MobiDB-lite"/>
    </source>
</evidence>
<dbReference type="Proteomes" id="UP000265619">
    <property type="component" value="Unassembled WGS sequence"/>
</dbReference>
<comment type="subcellular location">
    <subcellularLocation>
        <location evidence="1">Cell membrane</location>
    </subcellularLocation>
</comment>
<evidence type="ECO:0000256" key="3">
    <source>
        <dbReference type="ARBA" id="ARBA00022692"/>
    </source>
</evidence>
<name>A0A9X8D4B5_9BURK</name>
<sequence>MIEVAPWSATGGRARVRMALWRRVAVGAAVVVCFAVPARAQDERSTPEPATGSASAASSHQPHAVGTPLPSSIPVRRDGATSEDAEFGGRWWALLLPVGGLLLYGLMVGRRKQASKGAGHPVPGNAAASWLRLGGWIDKVSSTEIQRVASTRLSPRHSLHVVVWDGKRLLLGCTDQSIQVLSQASNHEPVPSPAARESE</sequence>
<feature type="region of interest" description="Disordered" evidence="6">
    <location>
        <begin position="41"/>
        <end position="80"/>
    </location>
</feature>
<dbReference type="AlphaFoldDB" id="A0A9X8D4B5"/>
<evidence type="ECO:0000256" key="7">
    <source>
        <dbReference type="SAM" id="Phobius"/>
    </source>
</evidence>
<dbReference type="GO" id="GO:0016020">
    <property type="term" value="C:membrane"/>
    <property type="evidence" value="ECO:0007669"/>
    <property type="project" value="InterPro"/>
</dbReference>
<feature type="transmembrane region" description="Helical" evidence="7">
    <location>
        <begin position="91"/>
        <end position="109"/>
    </location>
</feature>
<keyword evidence="4 7" id="KW-1133">Transmembrane helix</keyword>
<evidence type="ECO:0000313" key="9">
    <source>
        <dbReference type="Proteomes" id="UP000265619"/>
    </source>
</evidence>
<dbReference type="GO" id="GO:0044781">
    <property type="term" value="P:bacterial-type flagellum organization"/>
    <property type="evidence" value="ECO:0007669"/>
    <property type="project" value="InterPro"/>
</dbReference>
<evidence type="ECO:0000256" key="2">
    <source>
        <dbReference type="ARBA" id="ARBA00022475"/>
    </source>
</evidence>
<dbReference type="InterPro" id="IPR022781">
    <property type="entry name" value="Flagellar_biosynth_FliO"/>
</dbReference>
<protein>
    <recommendedName>
        <fullName evidence="10">Flagellar biosynthesis protein FliO</fullName>
    </recommendedName>
</protein>